<comment type="caution">
    <text evidence="6">The sequence shown here is derived from an EMBL/GenBank/DDBJ whole genome shotgun (WGS) entry which is preliminary data.</text>
</comment>
<evidence type="ECO:0000313" key="7">
    <source>
        <dbReference type="Proteomes" id="UP001157017"/>
    </source>
</evidence>
<dbReference type="PANTHER" id="PTHR43301:SF3">
    <property type="entry name" value="ARABINAN ENDO-1,5-ALPHA-L-ARABINOSIDASE A-RELATED"/>
    <property type="match status" value="1"/>
</dbReference>
<dbReference type="InterPro" id="IPR006710">
    <property type="entry name" value="Glyco_hydro_43"/>
</dbReference>
<dbReference type="PANTHER" id="PTHR43301">
    <property type="entry name" value="ARABINAN ENDO-1,5-ALPHA-L-ARABINOSIDASE"/>
    <property type="match status" value="1"/>
</dbReference>
<evidence type="ECO:0000256" key="4">
    <source>
        <dbReference type="ARBA" id="ARBA00023295"/>
    </source>
</evidence>
<dbReference type="EMBL" id="BSUZ01000001">
    <property type="protein sequence ID" value="GMA85918.1"/>
    <property type="molecule type" value="Genomic_DNA"/>
</dbReference>
<organism evidence="6 7">
    <name type="scientific">Angustibacter aerolatus</name>
    <dbReference type="NCBI Taxonomy" id="1162965"/>
    <lineage>
        <taxon>Bacteria</taxon>
        <taxon>Bacillati</taxon>
        <taxon>Actinomycetota</taxon>
        <taxon>Actinomycetes</taxon>
        <taxon>Kineosporiales</taxon>
        <taxon>Kineosporiaceae</taxon>
    </lineage>
</organism>
<name>A0ABQ6JCM6_9ACTN</name>
<comment type="pathway">
    <text evidence="1">Glycan metabolism; L-arabinan degradation.</text>
</comment>
<dbReference type="Gene3D" id="2.115.10.20">
    <property type="entry name" value="Glycosyl hydrolase domain, family 43"/>
    <property type="match status" value="1"/>
</dbReference>
<evidence type="ECO:0000313" key="6">
    <source>
        <dbReference type="EMBL" id="GMA85918.1"/>
    </source>
</evidence>
<protein>
    <recommendedName>
        <fullName evidence="8">Glycosyl hydrolase family 43</fullName>
    </recommendedName>
</protein>
<dbReference type="InterPro" id="IPR050727">
    <property type="entry name" value="GH43_arabinanases"/>
</dbReference>
<dbReference type="SUPFAM" id="SSF75005">
    <property type="entry name" value="Arabinanase/levansucrase/invertase"/>
    <property type="match status" value="1"/>
</dbReference>
<accession>A0ABQ6JCM6</accession>
<comment type="similarity">
    <text evidence="2">Belongs to the glycosyl hydrolase 43 family.</text>
</comment>
<evidence type="ECO:0000256" key="1">
    <source>
        <dbReference type="ARBA" id="ARBA00004834"/>
    </source>
</evidence>
<feature type="compositionally biased region" description="Low complexity" evidence="5">
    <location>
        <begin position="134"/>
        <end position="151"/>
    </location>
</feature>
<gene>
    <name evidence="6" type="ORF">GCM10025868_11680</name>
</gene>
<proteinExistence type="inferred from homology"/>
<dbReference type="Proteomes" id="UP001157017">
    <property type="component" value="Unassembled WGS sequence"/>
</dbReference>
<keyword evidence="4" id="KW-0326">Glycosidase</keyword>
<keyword evidence="7" id="KW-1185">Reference proteome</keyword>
<feature type="compositionally biased region" description="Low complexity" evidence="5">
    <location>
        <begin position="109"/>
        <end position="127"/>
    </location>
</feature>
<evidence type="ECO:0000256" key="2">
    <source>
        <dbReference type="ARBA" id="ARBA00009865"/>
    </source>
</evidence>
<reference evidence="7" key="1">
    <citation type="journal article" date="2019" name="Int. J. Syst. Evol. Microbiol.">
        <title>The Global Catalogue of Microorganisms (GCM) 10K type strain sequencing project: providing services to taxonomists for standard genome sequencing and annotation.</title>
        <authorList>
            <consortium name="The Broad Institute Genomics Platform"/>
            <consortium name="The Broad Institute Genome Sequencing Center for Infectious Disease"/>
            <person name="Wu L."/>
            <person name="Ma J."/>
        </authorList>
    </citation>
    <scope>NUCLEOTIDE SEQUENCE [LARGE SCALE GENOMIC DNA]</scope>
    <source>
        <strain evidence="7">NBRC 108730</strain>
    </source>
</reference>
<dbReference type="Pfam" id="PF04616">
    <property type="entry name" value="Glyco_hydro_43"/>
    <property type="match status" value="1"/>
</dbReference>
<evidence type="ECO:0008006" key="8">
    <source>
        <dbReference type="Google" id="ProtNLM"/>
    </source>
</evidence>
<evidence type="ECO:0000256" key="3">
    <source>
        <dbReference type="ARBA" id="ARBA00022801"/>
    </source>
</evidence>
<evidence type="ECO:0000256" key="5">
    <source>
        <dbReference type="SAM" id="MobiDB-lite"/>
    </source>
</evidence>
<keyword evidence="3" id="KW-0378">Hydrolase</keyword>
<sequence length="151" mass="15673">MHDGYLADPFVLRTDDGYVAFGTGRTVDGRAFEVLRSDDLVHWRSVGGALEQVPGLGTDYWAPEVAHAEGRWWMYYSAGTGDVGHQVRVAVADDPVGPYRDTGHVLTEGSASPSTRTPSATPTATGGCSSPATCSTPSGSAPCSPSPGSTA</sequence>
<dbReference type="InterPro" id="IPR023296">
    <property type="entry name" value="Glyco_hydro_beta-prop_sf"/>
</dbReference>
<feature type="region of interest" description="Disordered" evidence="5">
    <location>
        <begin position="99"/>
        <end position="151"/>
    </location>
</feature>